<dbReference type="EMBL" id="FOHT01000003">
    <property type="protein sequence ID" value="SES88509.1"/>
    <property type="molecule type" value="Genomic_DNA"/>
</dbReference>
<keyword evidence="3" id="KW-1185">Reference proteome</keyword>
<reference evidence="1 3" key="1">
    <citation type="submission" date="2014-03" db="EMBL/GenBank/DDBJ databases">
        <title>Complete genome sequence of a deeply braunched marine Bacteroidia bacterium Draconibacterium orientale type strain FH5T.</title>
        <authorList>
            <person name="Li X."/>
            <person name="Wang X."/>
            <person name="Xie Z."/>
            <person name="Du Z."/>
            <person name="Chen G."/>
        </authorList>
    </citation>
    <scope>NUCLEOTIDE SEQUENCE [LARGE SCALE GENOMIC DNA]</scope>
    <source>
        <strain evidence="1 3">FH5</strain>
    </source>
</reference>
<dbReference type="HOGENOM" id="CLU_068235_0_1_10"/>
<dbReference type="OrthoDB" id="1115564at2"/>
<dbReference type="EMBL" id="CP007451">
    <property type="protein sequence ID" value="AHW61743.1"/>
    <property type="molecule type" value="Genomic_DNA"/>
</dbReference>
<dbReference type="Proteomes" id="UP000181981">
    <property type="component" value="Unassembled WGS sequence"/>
</dbReference>
<dbReference type="STRING" id="1168034.FH5T_07415"/>
<dbReference type="Proteomes" id="UP000023772">
    <property type="component" value="Chromosome"/>
</dbReference>
<evidence type="ECO:0000313" key="1">
    <source>
        <dbReference type="EMBL" id="AHW61743.1"/>
    </source>
</evidence>
<dbReference type="KEGG" id="dori:FH5T_07415"/>
<dbReference type="RefSeq" id="WP_038557131.1">
    <property type="nucleotide sequence ID" value="NZ_FOHT01000003.1"/>
</dbReference>
<protein>
    <submittedName>
        <fullName evidence="2">Type IX secretion system membrane protein, PorP/SprF family</fullName>
    </submittedName>
</protein>
<reference evidence="2 4" key="2">
    <citation type="submission" date="2016-10" db="EMBL/GenBank/DDBJ databases">
        <authorList>
            <person name="de Groot N.N."/>
        </authorList>
    </citation>
    <scope>NUCLEOTIDE SEQUENCE [LARGE SCALE GENOMIC DNA]</scope>
    <source>
        <strain evidence="2 4">DSM 25947</strain>
    </source>
</reference>
<gene>
    <name evidence="1" type="ORF">FH5T_07415</name>
    <name evidence="2" type="ORF">SAMN05444285_10333</name>
</gene>
<evidence type="ECO:0000313" key="3">
    <source>
        <dbReference type="Proteomes" id="UP000023772"/>
    </source>
</evidence>
<dbReference type="NCBIfam" id="TIGR03519">
    <property type="entry name" value="T9SS_PorP_fam"/>
    <property type="match status" value="1"/>
</dbReference>
<dbReference type="Pfam" id="PF11751">
    <property type="entry name" value="PorP_SprF"/>
    <property type="match status" value="1"/>
</dbReference>
<proteinExistence type="predicted"/>
<organism evidence="2 4">
    <name type="scientific">Draconibacterium orientale</name>
    <dbReference type="NCBI Taxonomy" id="1168034"/>
    <lineage>
        <taxon>Bacteria</taxon>
        <taxon>Pseudomonadati</taxon>
        <taxon>Bacteroidota</taxon>
        <taxon>Bacteroidia</taxon>
        <taxon>Marinilabiliales</taxon>
        <taxon>Prolixibacteraceae</taxon>
        <taxon>Draconibacterium</taxon>
    </lineage>
</organism>
<sequence length="301" mass="34129">MNTQNTGLFPKTILILLIVFLSLHQKSSAQEGAYWMGLSFQNPAAISTPSDWIYGSFSHLAYDFGDFGKESYNLFTASFDYKISQKAGTIGLDFYHTKLGLETADLVKVNYAYDFNVFDAAILSFGISGGTTFYKNALSEYVSLDPNDPLFENPLDEHYKTFNGNMGVFIYSERLSAGLSVTVQEQISGEDNLSIDIPAVFTGVFSYKIVDAQNFAFIPNLMVDYSDKDYVFMPGIFAEYKKTFWAGYQNFDFEDFHSLMLGVDFKQKFRLGYSYSFNDFLKSKILNTHEFVLGYRLNAKS</sequence>
<accession>X5DFN3</accession>
<evidence type="ECO:0000313" key="4">
    <source>
        <dbReference type="Proteomes" id="UP000181981"/>
    </source>
</evidence>
<name>X5DFN3_9BACT</name>
<dbReference type="InterPro" id="IPR019861">
    <property type="entry name" value="PorP/SprF_Bacteroidetes"/>
</dbReference>
<evidence type="ECO:0000313" key="2">
    <source>
        <dbReference type="EMBL" id="SES88509.1"/>
    </source>
</evidence>
<dbReference type="AlphaFoldDB" id="X5DFN3"/>